<gene>
    <name evidence="4" type="ORF">CBYS24578_00011772</name>
</gene>
<dbReference type="GO" id="GO:0016702">
    <property type="term" value="F:oxidoreductase activity, acting on single donors with incorporation of molecular oxygen, incorporation of two atoms of oxygen"/>
    <property type="evidence" value="ECO:0007669"/>
    <property type="project" value="InterPro"/>
</dbReference>
<dbReference type="PANTHER" id="PTHR34315">
    <property type="match status" value="1"/>
</dbReference>
<evidence type="ECO:0000256" key="2">
    <source>
        <dbReference type="SAM" id="SignalP"/>
    </source>
</evidence>
<dbReference type="GO" id="GO:0008199">
    <property type="term" value="F:ferric iron binding"/>
    <property type="evidence" value="ECO:0007669"/>
    <property type="project" value="InterPro"/>
</dbReference>
<reference evidence="4 5" key="2">
    <citation type="submission" date="2021-10" db="EMBL/GenBank/DDBJ databases">
        <authorList>
            <person name="Piombo E."/>
        </authorList>
    </citation>
    <scope>NUCLEOTIDE SEQUENCE [LARGE SCALE GENOMIC DNA]</scope>
</reference>
<evidence type="ECO:0000259" key="3">
    <source>
        <dbReference type="Pfam" id="PF00775"/>
    </source>
</evidence>
<dbReference type="CDD" id="cd03457">
    <property type="entry name" value="intradiol_dioxygenase_like"/>
    <property type="match status" value="1"/>
</dbReference>
<name>A0A9N9TXY8_9HYPO</name>
<reference evidence="5" key="1">
    <citation type="submission" date="2019-06" db="EMBL/GenBank/DDBJ databases">
        <authorList>
            <person name="Broberg M."/>
        </authorList>
    </citation>
    <scope>NUCLEOTIDE SEQUENCE [LARGE SCALE GENOMIC DNA]</scope>
</reference>
<feature type="chain" id="PRO_5040110281" description="Intradiol ring-cleavage dioxygenases domain-containing protein" evidence="2">
    <location>
        <begin position="19"/>
        <end position="401"/>
    </location>
</feature>
<feature type="region of interest" description="Disordered" evidence="1">
    <location>
        <begin position="339"/>
        <end position="401"/>
    </location>
</feature>
<dbReference type="SUPFAM" id="SSF49482">
    <property type="entry name" value="Aromatic compound dioxygenase"/>
    <property type="match status" value="1"/>
</dbReference>
<organism evidence="4 5">
    <name type="scientific">Clonostachys byssicola</name>
    <dbReference type="NCBI Taxonomy" id="160290"/>
    <lineage>
        <taxon>Eukaryota</taxon>
        <taxon>Fungi</taxon>
        <taxon>Dikarya</taxon>
        <taxon>Ascomycota</taxon>
        <taxon>Pezizomycotina</taxon>
        <taxon>Sordariomycetes</taxon>
        <taxon>Hypocreomycetidae</taxon>
        <taxon>Hypocreales</taxon>
        <taxon>Bionectriaceae</taxon>
        <taxon>Clonostachys</taxon>
    </lineage>
</organism>
<dbReference type="InterPro" id="IPR015889">
    <property type="entry name" value="Intradiol_dOase_core"/>
</dbReference>
<feature type="domain" description="Intradiol ring-cleavage dioxygenases" evidence="3">
    <location>
        <begin position="137"/>
        <end position="227"/>
    </location>
</feature>
<dbReference type="PANTHER" id="PTHR34315:SF1">
    <property type="entry name" value="INTRADIOL RING-CLEAVAGE DIOXYGENASES DOMAIN-CONTAINING PROTEIN-RELATED"/>
    <property type="match status" value="1"/>
</dbReference>
<dbReference type="AlphaFoldDB" id="A0A9N9TXY8"/>
<proteinExistence type="predicted"/>
<protein>
    <recommendedName>
        <fullName evidence="3">Intradiol ring-cleavage dioxygenases domain-containing protein</fullName>
    </recommendedName>
</protein>
<dbReference type="Pfam" id="PF00775">
    <property type="entry name" value="Dioxygenase_C"/>
    <property type="match status" value="1"/>
</dbReference>
<feature type="signal peptide" evidence="2">
    <location>
        <begin position="1"/>
        <end position="18"/>
    </location>
</feature>
<evidence type="ECO:0000313" key="5">
    <source>
        <dbReference type="Proteomes" id="UP000754883"/>
    </source>
</evidence>
<evidence type="ECO:0000313" key="4">
    <source>
        <dbReference type="EMBL" id="CAG9974316.1"/>
    </source>
</evidence>
<feature type="compositionally biased region" description="Gly residues" evidence="1">
    <location>
        <begin position="349"/>
        <end position="364"/>
    </location>
</feature>
<keyword evidence="5" id="KW-1185">Reference proteome</keyword>
<keyword evidence="2" id="KW-0732">Signal</keyword>
<dbReference type="Proteomes" id="UP000754883">
    <property type="component" value="Unassembled WGS sequence"/>
</dbReference>
<dbReference type="InterPro" id="IPR000627">
    <property type="entry name" value="Intradiol_dOase_C"/>
</dbReference>
<dbReference type="OrthoDB" id="121380at2759"/>
<comment type="caution">
    <text evidence="4">The sequence shown here is derived from an EMBL/GenBank/DDBJ whole genome shotgun (WGS) entry which is preliminary data.</text>
</comment>
<dbReference type="EMBL" id="CABFNO020001247">
    <property type="protein sequence ID" value="CAG9974316.1"/>
    <property type="molecule type" value="Genomic_DNA"/>
</dbReference>
<accession>A0A9N9TXY8</accession>
<dbReference type="Gene3D" id="2.60.130.10">
    <property type="entry name" value="Aromatic compound dioxygenase"/>
    <property type="match status" value="1"/>
</dbReference>
<sequence length="401" mass="43158">MRLQSLSTIALLASGVAAHPGHDVQQEAEERRDFLQSIETRSLSHCVKRWQENGHEARHNARRAAIVQEARHKRGLFGSKRKKRDLDGVLSTSHNLTDLRFTPNTDHSTLFASINSCVLTPEVTQGPYYVSGEDVRYRIIEDQEGAEIILDYQVIDVDTCEPVPDVYLEMWHCNSTGVYSGVNAQGNGDSTDLSNIDKTFLRGIQKTDKDGVSQFLSLFPGHYTSRATHIHVMVHTNATEQKNHTLGNENYSSHTGQAFFDQALISAVEQLPPYNTNTQELTLNADDSILSEEVATEGVDPVMQYTLLGDDVSQGLFAWLAFGINTTLSKEVSPATFRYKEGGVTNPNSGGGGGGGGDGPGGNGTAPSGGPPSGTGIPSGTVIPSGTEAPSSTATPDLNLC</sequence>
<evidence type="ECO:0000256" key="1">
    <source>
        <dbReference type="SAM" id="MobiDB-lite"/>
    </source>
</evidence>
<feature type="compositionally biased region" description="Polar residues" evidence="1">
    <location>
        <begin position="382"/>
        <end position="401"/>
    </location>
</feature>